<name>A0A1X7NXA8_9MICO</name>
<dbReference type="AlphaFoldDB" id="A0A1X7NXA8"/>
<keyword evidence="1" id="KW-0812">Transmembrane</keyword>
<dbReference type="Proteomes" id="UP000193711">
    <property type="component" value="Unassembled WGS sequence"/>
</dbReference>
<protein>
    <submittedName>
        <fullName evidence="2">Uncharacterized protein</fullName>
    </submittedName>
</protein>
<evidence type="ECO:0000313" key="3">
    <source>
        <dbReference type="Proteomes" id="UP000193711"/>
    </source>
</evidence>
<dbReference type="RefSeq" id="WP_085476555.1">
    <property type="nucleotide sequence ID" value="NZ_FXBM01000002.1"/>
</dbReference>
<keyword evidence="3" id="KW-1185">Reference proteome</keyword>
<proteinExistence type="predicted"/>
<feature type="transmembrane region" description="Helical" evidence="1">
    <location>
        <begin position="50"/>
        <end position="70"/>
    </location>
</feature>
<keyword evidence="1" id="KW-0472">Membrane</keyword>
<keyword evidence="1" id="KW-1133">Transmembrane helix</keyword>
<evidence type="ECO:0000313" key="2">
    <source>
        <dbReference type="EMBL" id="SMH42917.1"/>
    </source>
</evidence>
<accession>A0A1X7NXA8</accession>
<gene>
    <name evidence="2" type="ORF">SAMN06295885_2100</name>
</gene>
<reference evidence="3" key="1">
    <citation type="submission" date="2017-04" db="EMBL/GenBank/DDBJ databases">
        <authorList>
            <person name="Varghese N."/>
            <person name="Submissions S."/>
        </authorList>
    </citation>
    <scope>NUCLEOTIDE SEQUENCE [LARGE SCALE GENOMIC DNA]</scope>
    <source>
        <strain evidence="3">VKM Ac-2121</strain>
    </source>
</reference>
<dbReference type="STRING" id="1891671.SAMN06295885_2100"/>
<sequence length="77" mass="8267">MSEPVTPSADAGRRRRRPLRPSWWTIAAVGGGVVACLLLGALLEDPAREWLGRSALLLTFLAIGLGGWLANQSRKGE</sequence>
<organism evidence="2 3">
    <name type="scientific">Rathayibacter oskolensis</name>
    <dbReference type="NCBI Taxonomy" id="1891671"/>
    <lineage>
        <taxon>Bacteria</taxon>
        <taxon>Bacillati</taxon>
        <taxon>Actinomycetota</taxon>
        <taxon>Actinomycetes</taxon>
        <taxon>Micrococcales</taxon>
        <taxon>Microbacteriaceae</taxon>
        <taxon>Rathayibacter</taxon>
    </lineage>
</organism>
<feature type="transmembrane region" description="Helical" evidence="1">
    <location>
        <begin position="23"/>
        <end position="44"/>
    </location>
</feature>
<evidence type="ECO:0000256" key="1">
    <source>
        <dbReference type="SAM" id="Phobius"/>
    </source>
</evidence>
<dbReference type="EMBL" id="FXBM01000002">
    <property type="protein sequence ID" value="SMH42917.1"/>
    <property type="molecule type" value="Genomic_DNA"/>
</dbReference>